<dbReference type="Proteomes" id="UP000240934">
    <property type="component" value="Segment"/>
</dbReference>
<proteinExistence type="predicted"/>
<reference evidence="1 2" key="1">
    <citation type="submission" date="2017-10" db="EMBL/GenBank/DDBJ databases">
        <title>Antibacterial composition for extension of chilled fish shelf life and decreasing of risk of food-borne infections, bacteriophage strains for its preparation.</title>
        <authorList>
            <person name="Zulkarneev E.R."/>
            <person name="Aleshkin A.V."/>
            <person name="Rubalsky O.V."/>
            <person name="Kiseleva I.A."/>
            <person name="Rubalskii E.O."/>
            <person name="Lebedev S.N."/>
        </authorList>
    </citation>
    <scope>NUCLEOTIDE SEQUENCE [LARGE SCALE GENOMIC DNA]</scope>
</reference>
<name>A0A2H4YFF4_9CAUD</name>
<evidence type="ECO:0000313" key="1">
    <source>
        <dbReference type="EMBL" id="AUE22676.1"/>
    </source>
</evidence>
<gene>
    <name evidence="1" type="ORF">Ah1_00135</name>
</gene>
<keyword evidence="2" id="KW-1185">Reference proteome</keyword>
<accession>A0A2H4YFF4</accession>
<dbReference type="EMBL" id="MG250483">
    <property type="protein sequence ID" value="AUE22676.1"/>
    <property type="molecule type" value="Genomic_DNA"/>
</dbReference>
<evidence type="ECO:0000313" key="2">
    <source>
        <dbReference type="Proteomes" id="UP000240934"/>
    </source>
</evidence>
<protein>
    <submittedName>
        <fullName evidence="1">Uncharacterized protein</fullName>
    </submittedName>
</protein>
<organism evidence="1 2">
    <name type="scientific">Aeromonas phage Ah1</name>
    <dbReference type="NCBI Taxonomy" id="2053701"/>
    <lineage>
        <taxon>Viruses</taxon>
        <taxon>Duplodnaviria</taxon>
        <taxon>Heunggongvirae</taxon>
        <taxon>Uroviricota</taxon>
        <taxon>Caudoviricetes</taxon>
        <taxon>Pantevenvirales</taxon>
        <taxon>Straboviridae</taxon>
        <taxon>Cinqassovirus</taxon>
        <taxon>Cinqassovirus ah1</taxon>
    </lineage>
</organism>
<sequence length="90" mass="10908">MNLLNYFKRKSKLKKYDVTVWVKRRDFMSCIVLIGEIKFTVESDVEPHAEKMRNHQDVIDCIQADLKRRNKDSDNYWLEEYHEEVNDQGN</sequence>